<keyword evidence="8" id="KW-0449">Lipoprotein</keyword>
<dbReference type="PANTHER" id="PTHR33562:SF2">
    <property type="entry name" value="PROTEIN QUIVER"/>
    <property type="match status" value="1"/>
</dbReference>
<evidence type="ECO:0000256" key="5">
    <source>
        <dbReference type="ARBA" id="ARBA00022989"/>
    </source>
</evidence>
<dbReference type="Pfam" id="PF17064">
    <property type="entry name" value="QVR"/>
    <property type="match status" value="1"/>
</dbReference>
<dbReference type="InterPro" id="IPR031424">
    <property type="entry name" value="QVR-like"/>
</dbReference>
<dbReference type="PANTHER" id="PTHR33562">
    <property type="entry name" value="ATILLA, ISOFORM B-RELATED-RELATED"/>
    <property type="match status" value="1"/>
</dbReference>
<evidence type="ECO:0000313" key="10">
    <source>
        <dbReference type="EMBL" id="JAV07982.1"/>
    </source>
</evidence>
<keyword evidence="6" id="KW-0472">Membrane</keyword>
<comment type="subcellular location">
    <subcellularLocation>
        <location evidence="1">Membrane</location>
        <topology evidence="1">Lipid-anchor</topology>
        <topology evidence="1">GPI-anchor</topology>
    </subcellularLocation>
</comment>
<dbReference type="GO" id="GO:0098552">
    <property type="term" value="C:side of membrane"/>
    <property type="evidence" value="ECO:0007669"/>
    <property type="project" value="UniProtKB-KW"/>
</dbReference>
<keyword evidence="3" id="KW-0812">Transmembrane</keyword>
<keyword evidence="4 9" id="KW-0732">Signal</keyword>
<organism evidence="10">
    <name type="scientific">Nyssomyia neivai</name>
    <dbReference type="NCBI Taxonomy" id="330878"/>
    <lineage>
        <taxon>Eukaryota</taxon>
        <taxon>Metazoa</taxon>
        <taxon>Ecdysozoa</taxon>
        <taxon>Arthropoda</taxon>
        <taxon>Hexapoda</taxon>
        <taxon>Insecta</taxon>
        <taxon>Pterygota</taxon>
        <taxon>Neoptera</taxon>
        <taxon>Endopterygota</taxon>
        <taxon>Diptera</taxon>
        <taxon>Nematocera</taxon>
        <taxon>Psychodoidea</taxon>
        <taxon>Psychodidae</taxon>
        <taxon>Nyssomyia</taxon>
    </lineage>
</organism>
<proteinExistence type="predicted"/>
<evidence type="ECO:0000256" key="8">
    <source>
        <dbReference type="ARBA" id="ARBA00023288"/>
    </source>
</evidence>
<reference evidence="10" key="1">
    <citation type="submission" date="2016-12" db="EMBL/GenBank/DDBJ databases">
        <title>An insight into the sialome and mialome of the sand fly, Nyssomyia neivai.</title>
        <authorList>
            <person name="Sebastian V."/>
            <person name="Goulart T.M."/>
            <person name="Oliveira W."/>
            <person name="Calvo E."/>
            <person name="Oliveira L.F."/>
            <person name="Pinto M.C."/>
            <person name="Rosselino A.M."/>
            <person name="Ribeiro J.M."/>
        </authorList>
    </citation>
    <scope>NUCLEOTIDE SEQUENCE</scope>
</reference>
<evidence type="ECO:0000256" key="6">
    <source>
        <dbReference type="ARBA" id="ARBA00023136"/>
    </source>
</evidence>
<evidence type="ECO:0000256" key="7">
    <source>
        <dbReference type="ARBA" id="ARBA00023180"/>
    </source>
</evidence>
<evidence type="ECO:0000256" key="2">
    <source>
        <dbReference type="ARBA" id="ARBA00022622"/>
    </source>
</evidence>
<accession>A0A1L8DNE9</accession>
<sequence>MQKLCAIVTLIVIISSPTFAIRCYTCNSLNDTRCAALTDNKGAKQFEDLLVDCTQLDEARKLENKDATWLCRKSYTRIDGQPDRIFRYCSMAKDPKDCTRRQRKLWKDFLYLNCQCKSDMCNGGSRAGWNFIIFAPIFLLHVRV</sequence>
<protein>
    <submittedName>
        <fullName evidence="10">Putative secreted protein</fullName>
    </submittedName>
</protein>
<name>A0A1L8DNE9_9DIPT</name>
<dbReference type="GO" id="GO:0030431">
    <property type="term" value="P:sleep"/>
    <property type="evidence" value="ECO:0007669"/>
    <property type="project" value="InterPro"/>
</dbReference>
<evidence type="ECO:0000256" key="4">
    <source>
        <dbReference type="ARBA" id="ARBA00022729"/>
    </source>
</evidence>
<keyword evidence="5" id="KW-1133">Transmembrane helix</keyword>
<dbReference type="EMBL" id="GFDF01006102">
    <property type="protein sequence ID" value="JAV07982.1"/>
    <property type="molecule type" value="Transcribed_RNA"/>
</dbReference>
<keyword evidence="2" id="KW-0336">GPI-anchor</keyword>
<evidence type="ECO:0000256" key="3">
    <source>
        <dbReference type="ARBA" id="ARBA00022692"/>
    </source>
</evidence>
<dbReference type="InterPro" id="IPR050975">
    <property type="entry name" value="Sleep_regulator"/>
</dbReference>
<feature type="signal peptide" evidence="9">
    <location>
        <begin position="1"/>
        <end position="20"/>
    </location>
</feature>
<dbReference type="GO" id="GO:0032222">
    <property type="term" value="P:regulation of synaptic transmission, cholinergic"/>
    <property type="evidence" value="ECO:0007669"/>
    <property type="project" value="InterPro"/>
</dbReference>
<evidence type="ECO:0000256" key="1">
    <source>
        <dbReference type="ARBA" id="ARBA00004589"/>
    </source>
</evidence>
<keyword evidence="7" id="KW-0325">Glycoprotein</keyword>
<evidence type="ECO:0000256" key="9">
    <source>
        <dbReference type="SAM" id="SignalP"/>
    </source>
</evidence>
<dbReference type="AlphaFoldDB" id="A0A1L8DNE9"/>
<feature type="chain" id="PRO_5013199697" evidence="9">
    <location>
        <begin position="21"/>
        <end position="144"/>
    </location>
</feature>